<sequence>MLVQDLGSPAGSGCRPLRFASGAHVPELSFCTSAFEIGVCVPGYELEQLGRRALAAKSQVLRESGSLYEAVASAASALASGCTLRGEGVAELVTRAALLPWEGRLVYARAIMAYCPEALLPVLPADFRSDSAPPAPALWSWNQARDPGQAQRCREHLRAQAEAGRIQAMAAAGEAVARHRAVAHMAAVEAHARALRQAAEAHHRALAASLRFR</sequence>
<accession>A0A813FCU6</accession>
<keyword evidence="2" id="KW-1185">Reference proteome</keyword>
<comment type="caution">
    <text evidence="1">The sequence shown here is derived from an EMBL/GenBank/DDBJ whole genome shotgun (WGS) entry which is preliminary data.</text>
</comment>
<gene>
    <name evidence="1" type="ORF">PGLA1383_LOCUS27446</name>
</gene>
<dbReference type="EMBL" id="CAJNNV010024373">
    <property type="protein sequence ID" value="CAE8609619.1"/>
    <property type="molecule type" value="Genomic_DNA"/>
</dbReference>
<organism evidence="1 2">
    <name type="scientific">Polarella glacialis</name>
    <name type="common">Dinoflagellate</name>
    <dbReference type="NCBI Taxonomy" id="89957"/>
    <lineage>
        <taxon>Eukaryota</taxon>
        <taxon>Sar</taxon>
        <taxon>Alveolata</taxon>
        <taxon>Dinophyceae</taxon>
        <taxon>Suessiales</taxon>
        <taxon>Suessiaceae</taxon>
        <taxon>Polarella</taxon>
    </lineage>
</organism>
<protein>
    <submittedName>
        <fullName evidence="1">Uncharacterized protein</fullName>
    </submittedName>
</protein>
<evidence type="ECO:0000313" key="2">
    <source>
        <dbReference type="Proteomes" id="UP000654075"/>
    </source>
</evidence>
<dbReference type="AlphaFoldDB" id="A0A813FCU6"/>
<name>A0A813FCU6_POLGL</name>
<reference evidence="1" key="1">
    <citation type="submission" date="2021-02" db="EMBL/GenBank/DDBJ databases">
        <authorList>
            <person name="Dougan E. K."/>
            <person name="Rhodes N."/>
            <person name="Thang M."/>
            <person name="Chan C."/>
        </authorList>
    </citation>
    <scope>NUCLEOTIDE SEQUENCE</scope>
</reference>
<evidence type="ECO:0000313" key="1">
    <source>
        <dbReference type="EMBL" id="CAE8609619.1"/>
    </source>
</evidence>
<proteinExistence type="predicted"/>
<dbReference type="Proteomes" id="UP000654075">
    <property type="component" value="Unassembled WGS sequence"/>
</dbReference>